<dbReference type="EMBL" id="CM056741">
    <property type="protein sequence ID" value="KAJ8687513.1"/>
    <property type="molecule type" value="Genomic_DNA"/>
</dbReference>
<name>A0ACC2PWL2_9HYME</name>
<sequence>MASPRATYSILRCLSPQKGPNLPNRSLKLSPKVSEKSLLSTKWIGGSQNPHPVLSVDTPNRKKIINEGDFGKSHRILGNGAFGTVYEACYKGKAVAAKMIDHYRRRKSLSSMERDMAFLRHSNIVKILRVDEGPAMTLITMELCGESLQDLIEENPISKDQKVHIWMSIAHALDYCHKMGIVHSDVKPKNVLMSEDNQPKLADFGSAIFMREPFNSSIFHGTPGYTAPEVVRNNTPTPQSDVYSLAVLAWQMLSRKPPFYGLHKHAILYLTGKGQTPPDSDFDDEFNGKYKWLYSKNWSKKPQDRLDLTTTIQYLESLQKEIS</sequence>
<protein>
    <submittedName>
        <fullName evidence="1">Uncharacterized protein</fullName>
    </submittedName>
</protein>
<keyword evidence="2" id="KW-1185">Reference proteome</keyword>
<accession>A0ACC2PWL2</accession>
<dbReference type="Proteomes" id="UP001239111">
    <property type="component" value="Chromosome 1"/>
</dbReference>
<gene>
    <name evidence="1" type="ORF">QAD02_023307</name>
</gene>
<comment type="caution">
    <text evidence="1">The sequence shown here is derived from an EMBL/GenBank/DDBJ whole genome shotgun (WGS) entry which is preliminary data.</text>
</comment>
<reference evidence="1" key="1">
    <citation type="submission" date="2023-04" db="EMBL/GenBank/DDBJ databases">
        <title>A chromosome-level genome assembly of the parasitoid wasp Eretmocerus hayati.</title>
        <authorList>
            <person name="Zhong Y."/>
            <person name="Liu S."/>
            <person name="Liu Y."/>
        </authorList>
    </citation>
    <scope>NUCLEOTIDE SEQUENCE</scope>
    <source>
        <strain evidence="1">ZJU_SS_LIU_2023</strain>
    </source>
</reference>
<organism evidence="1 2">
    <name type="scientific">Eretmocerus hayati</name>
    <dbReference type="NCBI Taxonomy" id="131215"/>
    <lineage>
        <taxon>Eukaryota</taxon>
        <taxon>Metazoa</taxon>
        <taxon>Ecdysozoa</taxon>
        <taxon>Arthropoda</taxon>
        <taxon>Hexapoda</taxon>
        <taxon>Insecta</taxon>
        <taxon>Pterygota</taxon>
        <taxon>Neoptera</taxon>
        <taxon>Endopterygota</taxon>
        <taxon>Hymenoptera</taxon>
        <taxon>Apocrita</taxon>
        <taxon>Proctotrupomorpha</taxon>
        <taxon>Chalcidoidea</taxon>
        <taxon>Aphelinidae</taxon>
        <taxon>Aphelininae</taxon>
        <taxon>Eretmocerus</taxon>
    </lineage>
</organism>
<evidence type="ECO:0000313" key="1">
    <source>
        <dbReference type="EMBL" id="KAJ8687513.1"/>
    </source>
</evidence>
<evidence type="ECO:0000313" key="2">
    <source>
        <dbReference type="Proteomes" id="UP001239111"/>
    </source>
</evidence>
<proteinExistence type="predicted"/>